<dbReference type="PANTHER" id="PTHR24126">
    <property type="entry name" value="ANKYRIN REPEAT, PH AND SEC7 DOMAIN CONTAINING PROTEIN SECG-RELATED"/>
    <property type="match status" value="1"/>
</dbReference>
<evidence type="ECO:0000256" key="5">
    <source>
        <dbReference type="SAM" id="Phobius"/>
    </source>
</evidence>
<evidence type="ECO:0000256" key="4">
    <source>
        <dbReference type="SAM" id="MobiDB-lite"/>
    </source>
</evidence>
<feature type="transmembrane region" description="Helical" evidence="5">
    <location>
        <begin position="44"/>
        <end position="66"/>
    </location>
</feature>
<organism evidence="6 7">
    <name type="scientific">Thelonectria olida</name>
    <dbReference type="NCBI Taxonomy" id="1576542"/>
    <lineage>
        <taxon>Eukaryota</taxon>
        <taxon>Fungi</taxon>
        <taxon>Dikarya</taxon>
        <taxon>Ascomycota</taxon>
        <taxon>Pezizomycotina</taxon>
        <taxon>Sordariomycetes</taxon>
        <taxon>Hypocreomycetidae</taxon>
        <taxon>Hypocreales</taxon>
        <taxon>Nectriaceae</taxon>
        <taxon>Thelonectria</taxon>
    </lineage>
</organism>
<feature type="region of interest" description="Disordered" evidence="4">
    <location>
        <begin position="291"/>
        <end position="313"/>
    </location>
</feature>
<reference evidence="6 7" key="1">
    <citation type="journal article" date="2021" name="Nat. Commun.">
        <title>Genetic determinants of endophytism in the Arabidopsis root mycobiome.</title>
        <authorList>
            <person name="Mesny F."/>
            <person name="Miyauchi S."/>
            <person name="Thiergart T."/>
            <person name="Pickel B."/>
            <person name="Atanasova L."/>
            <person name="Karlsson M."/>
            <person name="Huettel B."/>
            <person name="Barry K.W."/>
            <person name="Haridas S."/>
            <person name="Chen C."/>
            <person name="Bauer D."/>
            <person name="Andreopoulos W."/>
            <person name="Pangilinan J."/>
            <person name="LaButti K."/>
            <person name="Riley R."/>
            <person name="Lipzen A."/>
            <person name="Clum A."/>
            <person name="Drula E."/>
            <person name="Henrissat B."/>
            <person name="Kohler A."/>
            <person name="Grigoriev I.V."/>
            <person name="Martin F.M."/>
            <person name="Hacquard S."/>
        </authorList>
    </citation>
    <scope>NUCLEOTIDE SEQUENCE [LARGE SCALE GENOMIC DNA]</scope>
    <source>
        <strain evidence="6 7">MPI-CAGE-CH-0241</strain>
    </source>
</reference>
<dbReference type="Proteomes" id="UP000777438">
    <property type="component" value="Unassembled WGS sequence"/>
</dbReference>
<dbReference type="InterPro" id="IPR002110">
    <property type="entry name" value="Ankyrin_rpt"/>
</dbReference>
<dbReference type="SMART" id="SM00248">
    <property type="entry name" value="ANK"/>
    <property type="match status" value="4"/>
</dbReference>
<keyword evidence="5" id="KW-0812">Transmembrane</keyword>
<protein>
    <submittedName>
        <fullName evidence="6">Ankyrin repeat-containing domain protein</fullName>
    </submittedName>
</protein>
<evidence type="ECO:0000313" key="7">
    <source>
        <dbReference type="Proteomes" id="UP000777438"/>
    </source>
</evidence>
<name>A0A9P8W0V9_9HYPO</name>
<proteinExistence type="predicted"/>
<keyword evidence="2 3" id="KW-0040">ANK repeat</keyword>
<dbReference type="Pfam" id="PF00023">
    <property type="entry name" value="Ank"/>
    <property type="match status" value="1"/>
</dbReference>
<feature type="repeat" description="ANK" evidence="3">
    <location>
        <begin position="74"/>
        <end position="106"/>
    </location>
</feature>
<dbReference type="SUPFAM" id="SSF48403">
    <property type="entry name" value="Ankyrin repeat"/>
    <property type="match status" value="1"/>
</dbReference>
<sequence length="385" mass="42422">MKADLWPSNDSFDMLLSTYKQDVNGLQEKLANINKRNYAKVLRALLYLAAGNGAIGVSGVLLGAIGNVNWKDAKGRTCLHVASLRNQPDMVGFLIEVGADVNAVSKDGDTPWTVIGDKDSHEEVSQRLIQAGAKVNHKRRKTGMTRLCEEAALGNINSVRVLLRRGADPYYRAYLGLTPRFYAGNLAVIRLLAEAHAQRIAALRASGTHVDTQPWGQKNKHTASYKAIGSDEIQKMIREISLRENLTEPLDELAGPLEELAEPLEELAELPELLVGPHEAQKRVPIKTVTRPSTSRDPVMGSPRKSFTLTPASSGSPMQFEYHSISAASETRLFRSLFMGHSASSNSSSWARNRMVVDERFEVPKPSVINKGHLSQTPDMQEMVM</sequence>
<keyword evidence="5" id="KW-0472">Membrane</keyword>
<dbReference type="InterPro" id="IPR036770">
    <property type="entry name" value="Ankyrin_rpt-contain_sf"/>
</dbReference>
<keyword evidence="7" id="KW-1185">Reference proteome</keyword>
<evidence type="ECO:0000256" key="2">
    <source>
        <dbReference type="ARBA" id="ARBA00023043"/>
    </source>
</evidence>
<dbReference type="AlphaFoldDB" id="A0A9P8W0V9"/>
<evidence type="ECO:0000256" key="3">
    <source>
        <dbReference type="PROSITE-ProRule" id="PRU00023"/>
    </source>
</evidence>
<dbReference type="Gene3D" id="1.25.40.20">
    <property type="entry name" value="Ankyrin repeat-containing domain"/>
    <property type="match status" value="2"/>
</dbReference>
<evidence type="ECO:0000256" key="1">
    <source>
        <dbReference type="ARBA" id="ARBA00022737"/>
    </source>
</evidence>
<dbReference type="PANTHER" id="PTHR24126:SF14">
    <property type="entry name" value="ANK_REP_REGION DOMAIN-CONTAINING PROTEIN"/>
    <property type="match status" value="1"/>
</dbReference>
<dbReference type="PROSITE" id="PS50088">
    <property type="entry name" value="ANK_REPEAT"/>
    <property type="match status" value="1"/>
</dbReference>
<evidence type="ECO:0000313" key="6">
    <source>
        <dbReference type="EMBL" id="KAH6886337.1"/>
    </source>
</evidence>
<keyword evidence="5" id="KW-1133">Transmembrane helix</keyword>
<comment type="caution">
    <text evidence="6">The sequence shown here is derived from an EMBL/GenBank/DDBJ whole genome shotgun (WGS) entry which is preliminary data.</text>
</comment>
<dbReference type="OrthoDB" id="448455at2759"/>
<dbReference type="PROSITE" id="PS50297">
    <property type="entry name" value="ANK_REP_REGION"/>
    <property type="match status" value="1"/>
</dbReference>
<accession>A0A9P8W0V9</accession>
<gene>
    <name evidence="6" type="ORF">B0T10DRAFT_79667</name>
</gene>
<keyword evidence="1" id="KW-0677">Repeat</keyword>
<dbReference type="EMBL" id="JAGPYM010000016">
    <property type="protein sequence ID" value="KAH6886337.1"/>
    <property type="molecule type" value="Genomic_DNA"/>
</dbReference>